<accession>A0A151PG69</accession>
<keyword evidence="2" id="KW-1185">Reference proteome</keyword>
<dbReference type="EMBL" id="AKHW03000257">
    <property type="protein sequence ID" value="KYO48107.1"/>
    <property type="molecule type" value="Genomic_DNA"/>
</dbReference>
<name>A0A151PG69_ALLMI</name>
<proteinExistence type="predicted"/>
<gene>
    <name evidence="1" type="ORF">Y1Q_0001917</name>
</gene>
<sequence length="70" mass="7806">MEVNRISPRQRTRQLSQLPAPIWEKSLETDLASSILIGMYQNALLNQGLSARDSHSLQGMTAPAVRKKMA</sequence>
<organism evidence="1 2">
    <name type="scientific">Alligator mississippiensis</name>
    <name type="common">American alligator</name>
    <dbReference type="NCBI Taxonomy" id="8496"/>
    <lineage>
        <taxon>Eukaryota</taxon>
        <taxon>Metazoa</taxon>
        <taxon>Chordata</taxon>
        <taxon>Craniata</taxon>
        <taxon>Vertebrata</taxon>
        <taxon>Euteleostomi</taxon>
        <taxon>Archelosauria</taxon>
        <taxon>Archosauria</taxon>
        <taxon>Crocodylia</taxon>
        <taxon>Alligatoridae</taxon>
        <taxon>Alligatorinae</taxon>
        <taxon>Alligator</taxon>
    </lineage>
</organism>
<dbReference type="AlphaFoldDB" id="A0A151PG69"/>
<evidence type="ECO:0000313" key="1">
    <source>
        <dbReference type="EMBL" id="KYO48107.1"/>
    </source>
</evidence>
<dbReference type="Proteomes" id="UP000050525">
    <property type="component" value="Unassembled WGS sequence"/>
</dbReference>
<reference evidence="1 2" key="1">
    <citation type="journal article" date="2012" name="Genome Biol.">
        <title>Sequencing three crocodilian genomes to illuminate the evolution of archosaurs and amniotes.</title>
        <authorList>
            <person name="St John J.A."/>
            <person name="Braun E.L."/>
            <person name="Isberg S.R."/>
            <person name="Miles L.G."/>
            <person name="Chong A.Y."/>
            <person name="Gongora J."/>
            <person name="Dalzell P."/>
            <person name="Moran C."/>
            <person name="Bed'hom B."/>
            <person name="Abzhanov A."/>
            <person name="Burgess S.C."/>
            <person name="Cooksey A.M."/>
            <person name="Castoe T.A."/>
            <person name="Crawford N.G."/>
            <person name="Densmore L.D."/>
            <person name="Drew J.C."/>
            <person name="Edwards S.V."/>
            <person name="Faircloth B.C."/>
            <person name="Fujita M.K."/>
            <person name="Greenwold M.J."/>
            <person name="Hoffmann F.G."/>
            <person name="Howard J.M."/>
            <person name="Iguchi T."/>
            <person name="Janes D.E."/>
            <person name="Khan S.Y."/>
            <person name="Kohno S."/>
            <person name="de Koning A.J."/>
            <person name="Lance S.L."/>
            <person name="McCarthy F.M."/>
            <person name="McCormack J.E."/>
            <person name="Merchant M.E."/>
            <person name="Peterson D.G."/>
            <person name="Pollock D.D."/>
            <person name="Pourmand N."/>
            <person name="Raney B.J."/>
            <person name="Roessler K.A."/>
            <person name="Sanford J.R."/>
            <person name="Sawyer R.H."/>
            <person name="Schmidt C.J."/>
            <person name="Triplett E.W."/>
            <person name="Tuberville T.D."/>
            <person name="Venegas-Anaya M."/>
            <person name="Howard J.T."/>
            <person name="Jarvis E.D."/>
            <person name="Guillette L.J.Jr."/>
            <person name="Glenn T.C."/>
            <person name="Green R.E."/>
            <person name="Ray D.A."/>
        </authorList>
    </citation>
    <scope>NUCLEOTIDE SEQUENCE [LARGE SCALE GENOMIC DNA]</scope>
    <source>
        <strain evidence="1">KSC_2009_1</strain>
    </source>
</reference>
<comment type="caution">
    <text evidence="1">The sequence shown here is derived from an EMBL/GenBank/DDBJ whole genome shotgun (WGS) entry which is preliminary data.</text>
</comment>
<evidence type="ECO:0000313" key="2">
    <source>
        <dbReference type="Proteomes" id="UP000050525"/>
    </source>
</evidence>
<protein>
    <submittedName>
        <fullName evidence="1">Uncharacterized protein</fullName>
    </submittedName>
</protein>